<protein>
    <submittedName>
        <fullName evidence="1">Uncharacterized protein</fullName>
    </submittedName>
</protein>
<reference evidence="1" key="1">
    <citation type="submission" date="2015-04" db="UniProtKB">
        <authorList>
            <consortium name="EnsemblPlants"/>
        </authorList>
    </citation>
    <scope>IDENTIFICATION</scope>
</reference>
<dbReference type="Proteomes" id="UP000026962">
    <property type="component" value="Chromosome 2"/>
</dbReference>
<dbReference type="Gramene" id="OPUNC02G09070.1">
    <property type="protein sequence ID" value="OPUNC02G09070.1"/>
    <property type="gene ID" value="OPUNC02G09070"/>
</dbReference>
<keyword evidence="2" id="KW-1185">Reference proteome</keyword>
<dbReference type="HOGENOM" id="CLU_120192_2_2_1"/>
<dbReference type="OMA" id="EGMASYD"/>
<sequence length="91" mass="10183">MEEDDCTVAVASERTFTSKEVFTCAKSNNRRLLHVNDTGRTSKSNICISCSMWLAAEDRVESVGDGVCLLFSFARCLYDMNENGAFMRVNL</sequence>
<dbReference type="EnsemblPlants" id="OPUNC02G09070.1">
    <property type="protein sequence ID" value="OPUNC02G09070.1"/>
    <property type="gene ID" value="OPUNC02G09070"/>
</dbReference>
<organism evidence="1">
    <name type="scientific">Oryza punctata</name>
    <name type="common">Red rice</name>
    <dbReference type="NCBI Taxonomy" id="4537"/>
    <lineage>
        <taxon>Eukaryota</taxon>
        <taxon>Viridiplantae</taxon>
        <taxon>Streptophyta</taxon>
        <taxon>Embryophyta</taxon>
        <taxon>Tracheophyta</taxon>
        <taxon>Spermatophyta</taxon>
        <taxon>Magnoliopsida</taxon>
        <taxon>Liliopsida</taxon>
        <taxon>Poales</taxon>
        <taxon>Poaceae</taxon>
        <taxon>BOP clade</taxon>
        <taxon>Oryzoideae</taxon>
        <taxon>Oryzeae</taxon>
        <taxon>Oryzinae</taxon>
        <taxon>Oryza</taxon>
    </lineage>
</organism>
<reference evidence="1" key="2">
    <citation type="submission" date="2018-05" db="EMBL/GenBank/DDBJ databases">
        <title>OpunRS2 (Oryza punctata Reference Sequence Version 2).</title>
        <authorList>
            <person name="Zhang J."/>
            <person name="Kudrna D."/>
            <person name="Lee S."/>
            <person name="Talag J."/>
            <person name="Welchert J."/>
            <person name="Wing R.A."/>
        </authorList>
    </citation>
    <scope>NUCLEOTIDE SEQUENCE [LARGE SCALE GENOMIC DNA]</scope>
</reference>
<proteinExistence type="predicted"/>
<name>A0A0E0JXU8_ORYPU</name>
<evidence type="ECO:0000313" key="1">
    <source>
        <dbReference type="EnsemblPlants" id="OPUNC02G09070.1"/>
    </source>
</evidence>
<dbReference type="AlphaFoldDB" id="A0A0E0JXU8"/>
<evidence type="ECO:0000313" key="2">
    <source>
        <dbReference type="Proteomes" id="UP000026962"/>
    </source>
</evidence>
<accession>A0A0E0JXU8</accession>